<dbReference type="SUPFAM" id="SSF46785">
    <property type="entry name" value="Winged helix' DNA-binding domain"/>
    <property type="match status" value="1"/>
</dbReference>
<dbReference type="RefSeq" id="WP_162347900.1">
    <property type="nucleotide sequence ID" value="NZ_QOVG01000001.1"/>
</dbReference>
<dbReference type="Proteomes" id="UP001429354">
    <property type="component" value="Unassembled WGS sequence"/>
</dbReference>
<dbReference type="InterPro" id="IPR036390">
    <property type="entry name" value="WH_DNA-bd_sf"/>
</dbReference>
<organism evidence="1 2">
    <name type="scientific">Pseudoxanthomonas gei</name>
    <dbReference type="NCBI Taxonomy" id="1383030"/>
    <lineage>
        <taxon>Bacteria</taxon>
        <taxon>Pseudomonadati</taxon>
        <taxon>Pseudomonadota</taxon>
        <taxon>Gammaproteobacteria</taxon>
        <taxon>Lysobacterales</taxon>
        <taxon>Lysobacteraceae</taxon>
        <taxon>Pseudoxanthomonas</taxon>
    </lineage>
</organism>
<dbReference type="InterPro" id="IPR036388">
    <property type="entry name" value="WH-like_DNA-bd_sf"/>
</dbReference>
<accession>A0ABX0ADS4</accession>
<protein>
    <submittedName>
        <fullName evidence="1">Transcriptional regulator</fullName>
    </submittedName>
</protein>
<proteinExistence type="predicted"/>
<evidence type="ECO:0000313" key="1">
    <source>
        <dbReference type="EMBL" id="NDK37328.1"/>
    </source>
</evidence>
<sequence>MKVTKSAGKRTSRPITIGIASQQAIRERALAIAKGALKPKPGDPKVWFTSMKSMAEVLSDDNRALLRVIRETHPESIAALADATGRKPGNLSRTLKTMAHYGIVEMERNNNTVRPVAMATEFKILAA</sequence>
<comment type="caution">
    <text evidence="1">The sequence shown here is derived from an EMBL/GenBank/DDBJ whole genome shotgun (WGS) entry which is preliminary data.</text>
</comment>
<keyword evidence="2" id="KW-1185">Reference proteome</keyword>
<reference evidence="1 2" key="1">
    <citation type="submission" date="2018-07" db="EMBL/GenBank/DDBJ databases">
        <title>Whole genome Sequencing of Pseudoxanthomonas gei KCTC 32298 (T).</title>
        <authorList>
            <person name="Kumar S."/>
            <person name="Bansal K."/>
            <person name="Kaur A."/>
            <person name="Patil P."/>
            <person name="Sharma S."/>
            <person name="Patil P.B."/>
        </authorList>
    </citation>
    <scope>NUCLEOTIDE SEQUENCE [LARGE SCALE GENOMIC DNA]</scope>
    <source>
        <strain evidence="1 2">KCTC 32298</strain>
    </source>
</reference>
<dbReference type="Pfam" id="PF25212">
    <property type="entry name" value="HVO_A0114"/>
    <property type="match status" value="1"/>
</dbReference>
<dbReference type="EMBL" id="QOVG01000001">
    <property type="protein sequence ID" value="NDK37328.1"/>
    <property type="molecule type" value="Genomic_DNA"/>
</dbReference>
<gene>
    <name evidence="1" type="ORF">DT603_00515</name>
</gene>
<dbReference type="Gene3D" id="1.10.10.10">
    <property type="entry name" value="Winged helix-like DNA-binding domain superfamily/Winged helix DNA-binding domain"/>
    <property type="match status" value="1"/>
</dbReference>
<name>A0ABX0ADS4_9GAMM</name>
<evidence type="ECO:0000313" key="2">
    <source>
        <dbReference type="Proteomes" id="UP001429354"/>
    </source>
</evidence>